<gene>
    <name evidence="2" type="ORF">B0T10DRAFT_487723</name>
</gene>
<sequence length="440" mass="47550">MCHIRMGNRKPKRKRDAQCMVPSKHTSHQSDSGMAQVSVVGSTTNPCQHAKKSLSQSDNPDATLRDAASDVNPGKSEDTQSSPLDSDESLDELEHDAQCSSDDDIRSMNASYLHSQGDEDGSELGDEGDFYPYGLPHPLPSTESDCIDWIKRISDTNEIPGLSGYISALQENIKSAGILAPAVLTCIALRRTDDGGDSGFVTLGDVLSLLPRKFGNAPPTLGILELCINDAINYTRQHGSSHSMMLLPSRLVNLPRNPKALGDLQSRLTPSIVPALSNDQGKPVETERPGMFITLLRGDSSRHTNLAITTIFRDCSTLFLMDATVPSGEREALMKNLTSVFRLALSGHDISIRSAFAHLPTLPCDKEDIGENSAYSALYAGLHFVNAERFQLVAPLSTLNRLAQLRSSSSKPQARCSAQALITLPITSAPGKAATAQTWR</sequence>
<feature type="compositionally biased region" description="Acidic residues" evidence="1">
    <location>
        <begin position="85"/>
        <end position="94"/>
    </location>
</feature>
<dbReference type="Proteomes" id="UP000777438">
    <property type="component" value="Unassembled WGS sequence"/>
</dbReference>
<feature type="compositionally biased region" description="Basic residues" evidence="1">
    <location>
        <begin position="1"/>
        <end position="15"/>
    </location>
</feature>
<dbReference type="OrthoDB" id="10646327at2759"/>
<evidence type="ECO:0000256" key="1">
    <source>
        <dbReference type="SAM" id="MobiDB-lite"/>
    </source>
</evidence>
<comment type="caution">
    <text evidence="2">The sequence shown here is derived from an EMBL/GenBank/DDBJ whole genome shotgun (WGS) entry which is preliminary data.</text>
</comment>
<proteinExistence type="predicted"/>
<dbReference type="EMBL" id="JAGPYM010000011">
    <property type="protein sequence ID" value="KAH6889312.1"/>
    <property type="molecule type" value="Genomic_DNA"/>
</dbReference>
<accession>A0A9P9ALS5</accession>
<organism evidence="2 3">
    <name type="scientific">Thelonectria olida</name>
    <dbReference type="NCBI Taxonomy" id="1576542"/>
    <lineage>
        <taxon>Eukaryota</taxon>
        <taxon>Fungi</taxon>
        <taxon>Dikarya</taxon>
        <taxon>Ascomycota</taxon>
        <taxon>Pezizomycotina</taxon>
        <taxon>Sordariomycetes</taxon>
        <taxon>Hypocreomycetidae</taxon>
        <taxon>Hypocreales</taxon>
        <taxon>Nectriaceae</taxon>
        <taxon>Thelonectria</taxon>
    </lineage>
</organism>
<feature type="compositionally biased region" description="Polar residues" evidence="1">
    <location>
        <begin position="29"/>
        <end position="60"/>
    </location>
</feature>
<feature type="region of interest" description="Disordered" evidence="1">
    <location>
        <begin position="1"/>
        <end position="103"/>
    </location>
</feature>
<dbReference type="AlphaFoldDB" id="A0A9P9ALS5"/>
<keyword evidence="3" id="KW-1185">Reference proteome</keyword>
<reference evidence="2 3" key="1">
    <citation type="journal article" date="2021" name="Nat. Commun.">
        <title>Genetic determinants of endophytism in the Arabidopsis root mycobiome.</title>
        <authorList>
            <person name="Mesny F."/>
            <person name="Miyauchi S."/>
            <person name="Thiergart T."/>
            <person name="Pickel B."/>
            <person name="Atanasova L."/>
            <person name="Karlsson M."/>
            <person name="Huettel B."/>
            <person name="Barry K.W."/>
            <person name="Haridas S."/>
            <person name="Chen C."/>
            <person name="Bauer D."/>
            <person name="Andreopoulos W."/>
            <person name="Pangilinan J."/>
            <person name="LaButti K."/>
            <person name="Riley R."/>
            <person name="Lipzen A."/>
            <person name="Clum A."/>
            <person name="Drula E."/>
            <person name="Henrissat B."/>
            <person name="Kohler A."/>
            <person name="Grigoriev I.V."/>
            <person name="Martin F.M."/>
            <person name="Hacquard S."/>
        </authorList>
    </citation>
    <scope>NUCLEOTIDE SEQUENCE [LARGE SCALE GENOMIC DNA]</scope>
    <source>
        <strain evidence="2 3">MPI-CAGE-CH-0241</strain>
    </source>
</reference>
<protein>
    <submittedName>
        <fullName evidence="2">Uncharacterized protein</fullName>
    </submittedName>
</protein>
<name>A0A9P9ALS5_9HYPO</name>
<evidence type="ECO:0000313" key="2">
    <source>
        <dbReference type="EMBL" id="KAH6889312.1"/>
    </source>
</evidence>
<evidence type="ECO:0000313" key="3">
    <source>
        <dbReference type="Proteomes" id="UP000777438"/>
    </source>
</evidence>